<organism evidence="4 5">
    <name type="scientific">Texcoconibacillus texcoconensis</name>
    <dbReference type="NCBI Taxonomy" id="1095777"/>
    <lineage>
        <taxon>Bacteria</taxon>
        <taxon>Bacillati</taxon>
        <taxon>Bacillota</taxon>
        <taxon>Bacilli</taxon>
        <taxon>Bacillales</taxon>
        <taxon>Bacillaceae</taxon>
        <taxon>Texcoconibacillus</taxon>
    </lineage>
</organism>
<reference evidence="4 5" key="1">
    <citation type="submission" date="2020-08" db="EMBL/GenBank/DDBJ databases">
        <title>Genomic Encyclopedia of Type Strains, Phase IV (KMG-IV): sequencing the most valuable type-strain genomes for metagenomic binning, comparative biology and taxonomic classification.</title>
        <authorList>
            <person name="Goeker M."/>
        </authorList>
    </citation>
    <scope>NUCLEOTIDE SEQUENCE [LARGE SCALE GENOMIC DNA]</scope>
    <source>
        <strain evidence="4 5">DSM 24696</strain>
    </source>
</reference>
<sequence>MGGVIVNKQPWRPIDMTLAAMFAALMAIGANVSAYLTIGGVPITFQLLFAILAGVLLGSRLGAASMTLYMLIGLVGMPVFAQFKGGIGHVISPTFGFVVSFIAVAYAVGKVVERKSDPTIRTYLFAGACGLFLNYLIGAHYMYAAYTLWFEAPGGFNYLLTWSWMAAYLPIDTGVVVAAALIAPKVKKVVLEARPAV</sequence>
<dbReference type="RefSeq" id="WP_184662881.1">
    <property type="nucleotide sequence ID" value="NZ_JACHHB010000002.1"/>
</dbReference>
<dbReference type="AlphaFoldDB" id="A0A840QM14"/>
<protein>
    <recommendedName>
        <fullName evidence="2">Biotin transporter</fullName>
    </recommendedName>
</protein>
<dbReference type="GO" id="GO:0005886">
    <property type="term" value="C:plasma membrane"/>
    <property type="evidence" value="ECO:0007669"/>
    <property type="project" value="UniProtKB-SubCell"/>
</dbReference>
<keyword evidence="5" id="KW-1185">Reference proteome</keyword>
<dbReference type="EMBL" id="JACHHB010000002">
    <property type="protein sequence ID" value="MBB5172404.1"/>
    <property type="molecule type" value="Genomic_DNA"/>
</dbReference>
<evidence type="ECO:0000256" key="2">
    <source>
        <dbReference type="PIRNR" id="PIRNR016661"/>
    </source>
</evidence>
<dbReference type="InterPro" id="IPR003784">
    <property type="entry name" value="BioY"/>
</dbReference>
<keyword evidence="3" id="KW-0812">Transmembrane</keyword>
<evidence type="ECO:0000256" key="1">
    <source>
        <dbReference type="ARBA" id="ARBA00010692"/>
    </source>
</evidence>
<accession>A0A840QM14</accession>
<name>A0A840QM14_9BACI</name>
<dbReference type="Gene3D" id="1.10.1760.20">
    <property type="match status" value="1"/>
</dbReference>
<dbReference type="PANTHER" id="PTHR34295">
    <property type="entry name" value="BIOTIN TRANSPORTER BIOY"/>
    <property type="match status" value="1"/>
</dbReference>
<keyword evidence="3" id="KW-1133">Transmembrane helix</keyword>
<feature type="transmembrane region" description="Helical" evidence="3">
    <location>
        <begin position="18"/>
        <end position="37"/>
    </location>
</feature>
<proteinExistence type="inferred from homology"/>
<dbReference type="PANTHER" id="PTHR34295:SF1">
    <property type="entry name" value="BIOTIN TRANSPORTER BIOY"/>
    <property type="match status" value="1"/>
</dbReference>
<comment type="subcellular location">
    <subcellularLocation>
        <location evidence="2">Cell membrane</location>
        <topology evidence="2">Multi-pass membrane protein</topology>
    </subcellularLocation>
</comment>
<dbReference type="Pfam" id="PF02632">
    <property type="entry name" value="BioY"/>
    <property type="match status" value="1"/>
</dbReference>
<feature type="transmembrane region" description="Helical" evidence="3">
    <location>
        <begin position="120"/>
        <end position="142"/>
    </location>
</feature>
<feature type="transmembrane region" description="Helical" evidence="3">
    <location>
        <begin position="162"/>
        <end position="183"/>
    </location>
</feature>
<gene>
    <name evidence="4" type="ORF">HNQ41_000548</name>
</gene>
<dbReference type="Proteomes" id="UP000551878">
    <property type="component" value="Unassembled WGS sequence"/>
</dbReference>
<evidence type="ECO:0000313" key="5">
    <source>
        <dbReference type="Proteomes" id="UP000551878"/>
    </source>
</evidence>
<dbReference type="PIRSF" id="PIRSF016661">
    <property type="entry name" value="BioY"/>
    <property type="match status" value="1"/>
</dbReference>
<dbReference type="GO" id="GO:0015225">
    <property type="term" value="F:biotin transmembrane transporter activity"/>
    <property type="evidence" value="ECO:0007669"/>
    <property type="project" value="UniProtKB-UniRule"/>
</dbReference>
<keyword evidence="2" id="KW-0813">Transport</keyword>
<feature type="transmembrane region" description="Helical" evidence="3">
    <location>
        <begin position="43"/>
        <end position="59"/>
    </location>
</feature>
<feature type="transmembrane region" description="Helical" evidence="3">
    <location>
        <begin position="66"/>
        <end position="83"/>
    </location>
</feature>
<comment type="caution">
    <text evidence="4">The sequence shown here is derived from an EMBL/GenBank/DDBJ whole genome shotgun (WGS) entry which is preliminary data.</text>
</comment>
<keyword evidence="2" id="KW-1003">Cell membrane</keyword>
<keyword evidence="2 3" id="KW-0472">Membrane</keyword>
<evidence type="ECO:0000313" key="4">
    <source>
        <dbReference type="EMBL" id="MBB5172404.1"/>
    </source>
</evidence>
<evidence type="ECO:0000256" key="3">
    <source>
        <dbReference type="SAM" id="Phobius"/>
    </source>
</evidence>
<feature type="transmembrane region" description="Helical" evidence="3">
    <location>
        <begin position="89"/>
        <end position="108"/>
    </location>
</feature>
<comment type="similarity">
    <text evidence="1 2">Belongs to the BioY family.</text>
</comment>